<evidence type="ECO:0008006" key="6">
    <source>
        <dbReference type="Google" id="ProtNLM"/>
    </source>
</evidence>
<accession>A0A2Z4FRN2</accession>
<keyword evidence="3" id="KW-1015">Disulfide bond</keyword>
<proteinExistence type="predicted"/>
<name>A0A2Z4FRN2_9DELT</name>
<dbReference type="KEGG" id="bsed:DN745_07980"/>
<organism evidence="4 5">
    <name type="scientific">Bradymonas sediminis</name>
    <dbReference type="NCBI Taxonomy" id="1548548"/>
    <lineage>
        <taxon>Bacteria</taxon>
        <taxon>Deltaproteobacteria</taxon>
        <taxon>Bradymonadales</taxon>
        <taxon>Bradymonadaceae</taxon>
        <taxon>Bradymonas</taxon>
    </lineage>
</organism>
<evidence type="ECO:0000313" key="5">
    <source>
        <dbReference type="Proteomes" id="UP000249799"/>
    </source>
</evidence>
<dbReference type="Pfam" id="PF13948">
    <property type="entry name" value="DUF4215"/>
    <property type="match status" value="1"/>
</dbReference>
<protein>
    <recommendedName>
        <fullName evidence="6">DUF4215 domain-containing protein</fullName>
    </recommendedName>
</protein>
<keyword evidence="2" id="KW-0677">Repeat</keyword>
<keyword evidence="5" id="KW-1185">Reference proteome</keyword>
<sequence length="93" mass="9547">MEQCDNGVNQDLYGENGCAPDCRRPAYCGDGAVDSLFGEECDDGTNDGSYGTCTPDCKLAARCGDGIVQDNEACDDGNAISGDGCSSTCQVEG</sequence>
<keyword evidence="1" id="KW-0732">Signal</keyword>
<dbReference type="OrthoDB" id="9757642at2"/>
<dbReference type="Proteomes" id="UP000249799">
    <property type="component" value="Chromosome"/>
</dbReference>
<dbReference type="InterPro" id="IPR011936">
    <property type="entry name" value="Myxo_disulph_rpt"/>
</dbReference>
<evidence type="ECO:0000256" key="1">
    <source>
        <dbReference type="ARBA" id="ARBA00022729"/>
    </source>
</evidence>
<reference evidence="4 5" key="1">
    <citation type="submission" date="2018-06" db="EMBL/GenBank/DDBJ databases">
        <title>Lujinxingia sediminis gen. nov. sp. nov., a new facultative anaerobic member of the class Deltaproteobacteria, and proposal of Lujinxingaceae fam. nov.</title>
        <authorList>
            <person name="Guo L.-Y."/>
            <person name="Li C.-M."/>
            <person name="Wang S."/>
            <person name="Du Z.-J."/>
        </authorList>
    </citation>
    <scope>NUCLEOTIDE SEQUENCE [LARGE SCALE GENOMIC DNA]</scope>
    <source>
        <strain evidence="4 5">FA350</strain>
    </source>
</reference>
<evidence type="ECO:0000256" key="3">
    <source>
        <dbReference type="ARBA" id="ARBA00023157"/>
    </source>
</evidence>
<evidence type="ECO:0000313" key="4">
    <source>
        <dbReference type="EMBL" id="AWV91385.1"/>
    </source>
</evidence>
<evidence type="ECO:0000256" key="2">
    <source>
        <dbReference type="ARBA" id="ARBA00022737"/>
    </source>
</evidence>
<dbReference type="EMBL" id="CP030032">
    <property type="protein sequence ID" value="AWV91385.1"/>
    <property type="molecule type" value="Genomic_DNA"/>
</dbReference>
<dbReference type="NCBIfam" id="TIGR02232">
    <property type="entry name" value="myxo_disulf_rpt"/>
    <property type="match status" value="1"/>
</dbReference>
<dbReference type="AlphaFoldDB" id="A0A2Z4FRN2"/>
<gene>
    <name evidence="4" type="ORF">DN745_07980</name>
</gene>